<dbReference type="RefSeq" id="WP_158272279.1">
    <property type="nucleotide sequence ID" value="NZ_QAYC01000001.1"/>
</dbReference>
<dbReference type="Proteomes" id="UP000244037">
    <property type="component" value="Unassembled WGS sequence"/>
</dbReference>
<reference evidence="2 3" key="1">
    <citation type="submission" date="2018-04" db="EMBL/GenBank/DDBJ databases">
        <title>Genomic Encyclopedia of Archaeal and Bacterial Type Strains, Phase II (KMG-II): from individual species to whole genera.</title>
        <authorList>
            <person name="Goeker M."/>
        </authorList>
    </citation>
    <scope>NUCLEOTIDE SEQUENCE [LARGE SCALE GENOMIC DNA]</scope>
    <source>
        <strain evidence="2 3">DSM 19783</strain>
    </source>
</reference>
<dbReference type="Pfam" id="PF12680">
    <property type="entry name" value="SnoaL_2"/>
    <property type="match status" value="1"/>
</dbReference>
<dbReference type="SUPFAM" id="SSF54427">
    <property type="entry name" value="NTF2-like"/>
    <property type="match status" value="1"/>
</dbReference>
<dbReference type="EMBL" id="QAYC01000001">
    <property type="protein sequence ID" value="PTW52028.1"/>
    <property type="molecule type" value="Genomic_DNA"/>
</dbReference>
<name>A0A8E2VP22_9RHOB</name>
<proteinExistence type="predicted"/>
<keyword evidence="3" id="KW-1185">Reference proteome</keyword>
<evidence type="ECO:0000259" key="1">
    <source>
        <dbReference type="Pfam" id="PF12680"/>
    </source>
</evidence>
<dbReference type="OrthoDB" id="7844074at2"/>
<accession>A0A8E2VP22</accession>
<organism evidence="2 3">
    <name type="scientific">Rhodovulum kholense</name>
    <dbReference type="NCBI Taxonomy" id="453584"/>
    <lineage>
        <taxon>Bacteria</taxon>
        <taxon>Pseudomonadati</taxon>
        <taxon>Pseudomonadota</taxon>
        <taxon>Alphaproteobacteria</taxon>
        <taxon>Rhodobacterales</taxon>
        <taxon>Paracoccaceae</taxon>
        <taxon>Rhodovulum</taxon>
    </lineage>
</organism>
<evidence type="ECO:0000313" key="3">
    <source>
        <dbReference type="Proteomes" id="UP000244037"/>
    </source>
</evidence>
<dbReference type="Gene3D" id="3.10.450.50">
    <property type="match status" value="1"/>
</dbReference>
<evidence type="ECO:0000313" key="2">
    <source>
        <dbReference type="EMBL" id="PTW52028.1"/>
    </source>
</evidence>
<gene>
    <name evidence="2" type="ORF">C8N38_101332</name>
</gene>
<dbReference type="InterPro" id="IPR032710">
    <property type="entry name" value="NTF2-like_dom_sf"/>
</dbReference>
<feature type="domain" description="SnoaL-like" evidence="1">
    <location>
        <begin position="8"/>
        <end position="109"/>
    </location>
</feature>
<comment type="caution">
    <text evidence="2">The sequence shown here is derived from an EMBL/GenBank/DDBJ whole genome shotgun (WGS) entry which is preliminary data.</text>
</comment>
<dbReference type="InterPro" id="IPR037401">
    <property type="entry name" value="SnoaL-like"/>
</dbReference>
<dbReference type="AlphaFoldDB" id="A0A8E2VP22"/>
<sequence length="141" mass="15715">MDRAARLEQWYRRVYLEGDLDAVDTLFTPDLQEQGLLPGLAVTPGDLSVFAQAMMHLVDEPSFRLAKVIESGDWLSALIELEARRPGDGQPIRLIGQVMLRFEGDKVAEAYNSLDFLGLFLQLGLLPKDALELGMTGQRLV</sequence>
<protein>
    <submittedName>
        <fullName evidence="2">SnoaL-like polyketide cyclase</fullName>
    </submittedName>
</protein>